<dbReference type="Proteomes" id="UP000634647">
    <property type="component" value="Unassembled WGS sequence"/>
</dbReference>
<dbReference type="GO" id="GO:0005886">
    <property type="term" value="C:plasma membrane"/>
    <property type="evidence" value="ECO:0007669"/>
    <property type="project" value="UniProtKB-SubCell"/>
</dbReference>
<dbReference type="GO" id="GO:0070818">
    <property type="term" value="F:protoporphyrinogen oxidase activity"/>
    <property type="evidence" value="ECO:0007669"/>
    <property type="project" value="UniProtKB-UniRule"/>
</dbReference>
<name>A0AAN4ZXM0_9RHOB</name>
<dbReference type="GO" id="GO:0006782">
    <property type="term" value="P:protoporphyrinogen IX biosynthetic process"/>
    <property type="evidence" value="ECO:0007669"/>
    <property type="project" value="UniProtKB-UniRule"/>
</dbReference>
<evidence type="ECO:0000256" key="12">
    <source>
        <dbReference type="ARBA" id="ARBA00023136"/>
    </source>
</evidence>
<dbReference type="PANTHER" id="PTHR40255">
    <property type="entry name" value="UPF0093 MEMBRANE PROTEIN SLR1790"/>
    <property type="match status" value="1"/>
</dbReference>
<keyword evidence="6 14" id="KW-0349">Heme</keyword>
<proteinExistence type="inferred from homology"/>
<evidence type="ECO:0000313" key="17">
    <source>
        <dbReference type="EMBL" id="SDW50692.1"/>
    </source>
</evidence>
<keyword evidence="9 14" id="KW-1133">Transmembrane helix</keyword>
<evidence type="ECO:0000256" key="9">
    <source>
        <dbReference type="ARBA" id="ARBA00022989"/>
    </source>
</evidence>
<evidence type="ECO:0000313" key="19">
    <source>
        <dbReference type="Proteomes" id="UP000634647"/>
    </source>
</evidence>
<comment type="function">
    <text evidence="14 15">Catalyzes the oxidation of protoporphyrinogen IX to protoporphyrin IX.</text>
</comment>
<dbReference type="InterPro" id="IPR005265">
    <property type="entry name" value="HemJ-like"/>
</dbReference>
<dbReference type="EC" id="1.3.99.-" evidence="14 15"/>
<evidence type="ECO:0000256" key="5">
    <source>
        <dbReference type="ARBA" id="ARBA00022475"/>
    </source>
</evidence>
<evidence type="ECO:0000256" key="8">
    <source>
        <dbReference type="ARBA" id="ARBA00022723"/>
    </source>
</evidence>
<dbReference type="HAMAP" id="MF_02239">
    <property type="entry name" value="HemJ"/>
    <property type="match status" value="1"/>
</dbReference>
<evidence type="ECO:0000313" key="18">
    <source>
        <dbReference type="Proteomes" id="UP000199541"/>
    </source>
</evidence>
<evidence type="ECO:0000256" key="3">
    <source>
        <dbReference type="ARBA" id="ARBA00006501"/>
    </source>
</evidence>
<keyword evidence="11 14" id="KW-0408">Iron</keyword>
<evidence type="ECO:0000256" key="13">
    <source>
        <dbReference type="ARBA" id="ARBA00048390"/>
    </source>
</evidence>
<dbReference type="EMBL" id="FNOB01000004">
    <property type="protein sequence ID" value="SDW50692.1"/>
    <property type="molecule type" value="Genomic_DNA"/>
</dbReference>
<evidence type="ECO:0000256" key="15">
    <source>
        <dbReference type="PIRNR" id="PIRNR004638"/>
    </source>
</evidence>
<dbReference type="PANTHER" id="PTHR40255:SF1">
    <property type="entry name" value="PROTOPORPHYRINOGEN IX OXIDASE"/>
    <property type="match status" value="1"/>
</dbReference>
<comment type="catalytic activity">
    <reaction evidence="13 14 15">
        <text>protoporphyrinogen IX + 3 A = protoporphyrin IX + 3 AH2</text>
        <dbReference type="Rhea" id="RHEA:62000"/>
        <dbReference type="ChEBI" id="CHEBI:13193"/>
        <dbReference type="ChEBI" id="CHEBI:17499"/>
        <dbReference type="ChEBI" id="CHEBI:57306"/>
        <dbReference type="ChEBI" id="CHEBI:57307"/>
    </reaction>
</comment>
<evidence type="ECO:0000256" key="4">
    <source>
        <dbReference type="ARBA" id="ARBA00017504"/>
    </source>
</evidence>
<organism evidence="16 19">
    <name type="scientific">Allgaiera indica</name>
    <dbReference type="NCBI Taxonomy" id="765699"/>
    <lineage>
        <taxon>Bacteria</taxon>
        <taxon>Pseudomonadati</taxon>
        <taxon>Pseudomonadota</taxon>
        <taxon>Alphaproteobacteria</taxon>
        <taxon>Rhodobacterales</taxon>
        <taxon>Paracoccaceae</taxon>
        <taxon>Allgaiera</taxon>
    </lineage>
</organism>
<protein>
    <recommendedName>
        <fullName evidence="4 14">Protoporphyrinogen IX oxidase</fullName>
        <shortName evidence="14">PPO</shortName>
        <ecNumber evidence="14 15">1.3.99.-</ecNumber>
    </recommendedName>
</protein>
<comment type="caution">
    <text evidence="16">The sequence shown here is derived from an EMBL/GenBank/DDBJ whole genome shotgun (WGS) entry which is preliminary data.</text>
</comment>
<sequence length="158" mass="18426">MIEAAQNFLSIWYPWIKALHVVAVIAWMAGIFYLPRLFVYHVEGYRKRGVVAGSEMDLLFQHQERLLMRAIMNPAMIATWLFGLCLVFTPGIVDWSQVWPWTKAAGVIAMTWYHYWLNRRRGDFVAGANRVTGRQYRMMNEVPTLLLLVIVFSVVVKF</sequence>
<feature type="transmembrane region" description="Helical" evidence="14">
    <location>
        <begin position="98"/>
        <end position="117"/>
    </location>
</feature>
<evidence type="ECO:0000256" key="7">
    <source>
        <dbReference type="ARBA" id="ARBA00022692"/>
    </source>
</evidence>
<comment type="subunit">
    <text evidence="14">Homodimer.</text>
</comment>
<feature type="binding site" description="axial binding residue" evidence="14">
    <location>
        <position position="20"/>
    </location>
    <ligand>
        <name>heme</name>
        <dbReference type="ChEBI" id="CHEBI:30413"/>
    </ligand>
    <ligandPart>
        <name>Fe</name>
        <dbReference type="ChEBI" id="CHEBI:18248"/>
    </ligandPart>
</feature>
<reference evidence="16" key="1">
    <citation type="journal article" date="2014" name="Int. J. Syst. Evol. Microbiol.">
        <title>Complete genome sequence of Corynebacterium casei LMG S-19264T (=DSM 44701T), isolated from a smear-ripened cheese.</title>
        <authorList>
            <consortium name="US DOE Joint Genome Institute (JGI-PGF)"/>
            <person name="Walter F."/>
            <person name="Albersmeier A."/>
            <person name="Kalinowski J."/>
            <person name="Ruckert C."/>
        </authorList>
    </citation>
    <scope>NUCLEOTIDE SEQUENCE</scope>
    <source>
        <strain evidence="16">CGMCC 1.10859</strain>
    </source>
</reference>
<reference evidence="17 18" key="2">
    <citation type="submission" date="2016-10" db="EMBL/GenBank/DDBJ databases">
        <authorList>
            <person name="Varghese N."/>
            <person name="Submissions S."/>
        </authorList>
    </citation>
    <scope>NUCLEOTIDE SEQUENCE [LARGE SCALE GENOMIC DNA]</scope>
    <source>
        <strain evidence="17 18">DSM 24802</strain>
    </source>
</reference>
<evidence type="ECO:0000256" key="6">
    <source>
        <dbReference type="ARBA" id="ARBA00022617"/>
    </source>
</evidence>
<dbReference type="PIRSF" id="PIRSF004638">
    <property type="entry name" value="UCP004638"/>
    <property type="match status" value="1"/>
</dbReference>
<feature type="transmembrane region" description="Helical" evidence="14">
    <location>
        <begin position="138"/>
        <end position="156"/>
    </location>
</feature>
<keyword evidence="5 14" id="KW-1003">Cell membrane</keyword>
<comment type="cofactor">
    <cofactor evidence="14 15">
        <name>heme b</name>
        <dbReference type="ChEBI" id="CHEBI:60344"/>
    </cofactor>
    <text evidence="14 15">Binds 1 heme b (iron(II)-protoporphyrin IX) group per subunit.</text>
</comment>
<comment type="similarity">
    <text evidence="3 14 15">Belongs to the HemJ family.</text>
</comment>
<dbReference type="RefSeq" id="WP_035842695.1">
    <property type="nucleotide sequence ID" value="NZ_BNAB01000001.1"/>
</dbReference>
<keyword evidence="7 14" id="KW-0812">Transmembrane</keyword>
<feature type="transmembrane region" description="Helical" evidence="14">
    <location>
        <begin position="70"/>
        <end position="92"/>
    </location>
</feature>
<reference evidence="16" key="3">
    <citation type="submission" date="2023-06" db="EMBL/GenBank/DDBJ databases">
        <authorList>
            <person name="Sun Q."/>
            <person name="Zhou Y."/>
        </authorList>
    </citation>
    <scope>NUCLEOTIDE SEQUENCE</scope>
    <source>
        <strain evidence="16">CGMCC 1.10859</strain>
    </source>
</reference>
<evidence type="ECO:0000256" key="10">
    <source>
        <dbReference type="ARBA" id="ARBA00023002"/>
    </source>
</evidence>
<keyword evidence="8 14" id="KW-0479">Metal-binding</keyword>
<gene>
    <name evidence="16" type="ORF">GCM10008024_01030</name>
    <name evidence="17" type="ORF">SAMN05444006_104113</name>
</gene>
<keyword evidence="18" id="KW-1185">Reference proteome</keyword>
<feature type="binding site" description="axial binding residue" evidence="14">
    <location>
        <position position="103"/>
    </location>
    <ligand>
        <name>heme</name>
        <dbReference type="ChEBI" id="CHEBI:30413"/>
    </ligand>
    <ligandPart>
        <name>Fe</name>
        <dbReference type="ChEBI" id="CHEBI:18248"/>
    </ligandPart>
</feature>
<dbReference type="Pfam" id="PF03653">
    <property type="entry name" value="UPF0093"/>
    <property type="match status" value="1"/>
</dbReference>
<comment type="subcellular location">
    <subcellularLocation>
        <location evidence="1 14">Cell membrane</location>
        <topology evidence="1 14">Multi-pass membrane protein</topology>
    </subcellularLocation>
</comment>
<dbReference type="GO" id="GO:0046872">
    <property type="term" value="F:metal ion binding"/>
    <property type="evidence" value="ECO:0007669"/>
    <property type="project" value="UniProtKB-UniRule"/>
</dbReference>
<evidence type="ECO:0000256" key="14">
    <source>
        <dbReference type="HAMAP-Rule" id="MF_02239"/>
    </source>
</evidence>
<dbReference type="AlphaFoldDB" id="A0AAN4ZXM0"/>
<evidence type="ECO:0000256" key="11">
    <source>
        <dbReference type="ARBA" id="ARBA00023004"/>
    </source>
</evidence>
<accession>A0AAN4ZXM0</accession>
<evidence type="ECO:0000256" key="1">
    <source>
        <dbReference type="ARBA" id="ARBA00004651"/>
    </source>
</evidence>
<dbReference type="EMBL" id="BNAB01000001">
    <property type="protein sequence ID" value="GHD98254.1"/>
    <property type="molecule type" value="Genomic_DNA"/>
</dbReference>
<keyword evidence="12 14" id="KW-0472">Membrane</keyword>
<evidence type="ECO:0000256" key="2">
    <source>
        <dbReference type="ARBA" id="ARBA00005073"/>
    </source>
</evidence>
<evidence type="ECO:0000313" key="16">
    <source>
        <dbReference type="EMBL" id="GHD98254.1"/>
    </source>
</evidence>
<dbReference type="Proteomes" id="UP000199541">
    <property type="component" value="Unassembled WGS sequence"/>
</dbReference>
<comment type="pathway">
    <text evidence="2 14 15">Porphyrin-containing compound metabolism; protoporphyrin-IX biosynthesis; protoporphyrin-IX from protoporphyrinogen-IX: step 1/1.</text>
</comment>
<feature type="transmembrane region" description="Helical" evidence="14">
    <location>
        <begin position="18"/>
        <end position="39"/>
    </location>
</feature>
<keyword evidence="10 14" id="KW-0560">Oxidoreductase</keyword>